<proteinExistence type="predicted"/>
<evidence type="ECO:0000313" key="6">
    <source>
        <dbReference type="EMBL" id="ACC99036.1"/>
    </source>
</evidence>
<dbReference type="SUPFAM" id="SSF54523">
    <property type="entry name" value="Pili subunits"/>
    <property type="match status" value="1"/>
</dbReference>
<comment type="subcellular location">
    <subcellularLocation>
        <location evidence="1">Membrane</location>
        <topology evidence="1">Single-pass membrane protein</topology>
    </subcellularLocation>
</comment>
<dbReference type="Gene3D" id="3.30.700.10">
    <property type="entry name" value="Glycoprotein, Type 4 Pilin"/>
    <property type="match status" value="1"/>
</dbReference>
<dbReference type="NCBIfam" id="TIGR02532">
    <property type="entry name" value="IV_pilin_GFxxxE"/>
    <property type="match status" value="1"/>
</dbReference>
<dbReference type="GO" id="GO:0015627">
    <property type="term" value="C:type II protein secretion system complex"/>
    <property type="evidence" value="ECO:0007669"/>
    <property type="project" value="InterPro"/>
</dbReference>
<dbReference type="Proteomes" id="UP000001029">
    <property type="component" value="Chromosome"/>
</dbReference>
<gene>
    <name evidence="6" type="ordered locus">Emin_1488</name>
</gene>
<dbReference type="PANTHER" id="PTHR30093">
    <property type="entry name" value="GENERAL SECRETION PATHWAY PROTEIN G"/>
    <property type="match status" value="1"/>
</dbReference>
<reference evidence="6 7" key="1">
    <citation type="journal article" date="2009" name="Appl. Environ. Microbiol.">
        <title>Genomic analysis of 'Elusimicrobium minutum,' the first cultivated representative of the phylum 'Elusimicrobia' (formerly termite group 1).</title>
        <authorList>
            <person name="Herlemann D.P.R."/>
            <person name="Geissinger O."/>
            <person name="Ikeda-Ohtsubo W."/>
            <person name="Kunin V."/>
            <person name="Sun H."/>
            <person name="Lapidus A."/>
            <person name="Hugenholtz P."/>
            <person name="Brune A."/>
        </authorList>
    </citation>
    <scope>NUCLEOTIDE SEQUENCE [LARGE SCALE GENOMIC DNA]</scope>
    <source>
        <strain evidence="6 7">Pei191</strain>
    </source>
</reference>
<keyword evidence="3" id="KW-0812">Transmembrane</keyword>
<dbReference type="KEGG" id="emi:Emin_1488"/>
<dbReference type="InterPro" id="IPR045584">
    <property type="entry name" value="Pilin-like"/>
</dbReference>
<dbReference type="PANTHER" id="PTHR30093:SF44">
    <property type="entry name" value="TYPE II SECRETION SYSTEM CORE PROTEIN G"/>
    <property type="match status" value="1"/>
</dbReference>
<protein>
    <submittedName>
        <fullName evidence="6">PilE-like protein</fullName>
    </submittedName>
</protein>
<dbReference type="GO" id="GO:0016020">
    <property type="term" value="C:membrane"/>
    <property type="evidence" value="ECO:0007669"/>
    <property type="project" value="UniProtKB-SubCell"/>
</dbReference>
<evidence type="ECO:0000256" key="1">
    <source>
        <dbReference type="ARBA" id="ARBA00004167"/>
    </source>
</evidence>
<dbReference type="RefSeq" id="WP_012415651.1">
    <property type="nucleotide sequence ID" value="NC_010644.1"/>
</dbReference>
<dbReference type="GO" id="GO:0015628">
    <property type="term" value="P:protein secretion by the type II secretion system"/>
    <property type="evidence" value="ECO:0007669"/>
    <property type="project" value="InterPro"/>
</dbReference>
<keyword evidence="5" id="KW-0472">Membrane</keyword>
<keyword evidence="4" id="KW-1133">Transmembrane helix</keyword>
<dbReference type="InterPro" id="IPR012902">
    <property type="entry name" value="N_methyl_site"/>
</dbReference>
<dbReference type="EMBL" id="CP001055">
    <property type="protein sequence ID" value="ACC99036.1"/>
    <property type="molecule type" value="Genomic_DNA"/>
</dbReference>
<evidence type="ECO:0000256" key="5">
    <source>
        <dbReference type="ARBA" id="ARBA00023136"/>
    </source>
</evidence>
<dbReference type="InterPro" id="IPR000983">
    <property type="entry name" value="Bac_GSPG_pilin"/>
</dbReference>
<evidence type="ECO:0000256" key="2">
    <source>
        <dbReference type="ARBA" id="ARBA00022481"/>
    </source>
</evidence>
<dbReference type="AlphaFoldDB" id="B2KEU0"/>
<evidence type="ECO:0000256" key="4">
    <source>
        <dbReference type="ARBA" id="ARBA00022989"/>
    </source>
</evidence>
<dbReference type="HOGENOM" id="CLU_091705_3_0_0"/>
<sequence>MKKGFTLIELLVVVLIIGILAAIALPQYTKTVEKSRTAEAWVNLKAMDTALKMYRLAIADQNAAGSFEVLEIEIPGTDTTTSGVNRKNTKNFSYAFLSDHIAANRLPMSTKYSLTIHDTYGRVCIGYSEEGQKLCQSLGGIAMGACFSSTTSATCYQL</sequence>
<name>B2KEU0_ELUMP</name>
<organism evidence="6 7">
    <name type="scientific">Elusimicrobium minutum (strain Pei191)</name>
    <dbReference type="NCBI Taxonomy" id="445932"/>
    <lineage>
        <taxon>Bacteria</taxon>
        <taxon>Pseudomonadati</taxon>
        <taxon>Elusimicrobiota</taxon>
        <taxon>Elusimicrobia</taxon>
        <taxon>Elusimicrobiales</taxon>
        <taxon>Elusimicrobiaceae</taxon>
        <taxon>Elusimicrobium</taxon>
    </lineage>
</organism>
<evidence type="ECO:0000313" key="7">
    <source>
        <dbReference type="Proteomes" id="UP000001029"/>
    </source>
</evidence>
<dbReference type="Pfam" id="PF07963">
    <property type="entry name" value="N_methyl"/>
    <property type="match status" value="1"/>
</dbReference>
<accession>B2KEU0</accession>
<dbReference type="STRING" id="445932.Emin_1488"/>
<keyword evidence="2" id="KW-0488">Methylation</keyword>
<dbReference type="PRINTS" id="PR00813">
    <property type="entry name" value="BCTERIALGSPG"/>
</dbReference>
<keyword evidence="7" id="KW-1185">Reference proteome</keyword>
<dbReference type="PROSITE" id="PS00409">
    <property type="entry name" value="PROKAR_NTER_METHYL"/>
    <property type="match status" value="1"/>
</dbReference>
<evidence type="ECO:0000256" key="3">
    <source>
        <dbReference type="ARBA" id="ARBA00022692"/>
    </source>
</evidence>